<proteinExistence type="inferred from homology"/>
<keyword evidence="11" id="KW-0812">Transmembrane</keyword>
<dbReference type="PANTHER" id="PTHR11533">
    <property type="entry name" value="PROTEASE M1 ZINC METALLOPROTEASE"/>
    <property type="match status" value="1"/>
</dbReference>
<comment type="cofactor">
    <cofactor evidence="1">
        <name>Zn(2+)</name>
        <dbReference type="ChEBI" id="CHEBI:29105"/>
    </cofactor>
</comment>
<comment type="similarity">
    <text evidence="3">Belongs to the peptidase M1 family.</text>
</comment>
<evidence type="ECO:0000256" key="8">
    <source>
        <dbReference type="ARBA" id="ARBA00022833"/>
    </source>
</evidence>
<comment type="caution">
    <text evidence="15">The sequence shown here is derived from an EMBL/GenBank/DDBJ whole genome shotgun (WGS) entry which is preliminary data.</text>
</comment>
<evidence type="ECO:0000256" key="1">
    <source>
        <dbReference type="ARBA" id="ARBA00001947"/>
    </source>
</evidence>
<dbReference type="Pfam" id="PF17900">
    <property type="entry name" value="Peptidase_M1_N"/>
    <property type="match status" value="1"/>
</dbReference>
<keyword evidence="10" id="KW-0449">Lipoprotein</keyword>
<evidence type="ECO:0000256" key="7">
    <source>
        <dbReference type="ARBA" id="ARBA00022801"/>
    </source>
</evidence>
<dbReference type="CDD" id="cd09601">
    <property type="entry name" value="M1_APN-Q_like"/>
    <property type="match status" value="1"/>
</dbReference>
<keyword evidence="9" id="KW-0482">Metalloprotease</keyword>
<dbReference type="InterPro" id="IPR024571">
    <property type="entry name" value="ERAP1-like_C_dom"/>
</dbReference>
<dbReference type="Proteomes" id="UP001148838">
    <property type="component" value="Unassembled WGS sequence"/>
</dbReference>
<dbReference type="Gene3D" id="2.60.40.1730">
    <property type="entry name" value="tricorn interacting facor f3 domain"/>
    <property type="match status" value="1"/>
</dbReference>
<keyword evidence="8" id="KW-0862">Zinc</keyword>
<evidence type="ECO:0000259" key="12">
    <source>
        <dbReference type="Pfam" id="PF01433"/>
    </source>
</evidence>
<dbReference type="EMBL" id="JAJSOF020000005">
    <property type="protein sequence ID" value="KAJ4447857.1"/>
    <property type="molecule type" value="Genomic_DNA"/>
</dbReference>
<evidence type="ECO:0000256" key="9">
    <source>
        <dbReference type="ARBA" id="ARBA00023049"/>
    </source>
</evidence>
<keyword evidence="4" id="KW-0336">GPI-anchor</keyword>
<evidence type="ECO:0000259" key="13">
    <source>
        <dbReference type="Pfam" id="PF11838"/>
    </source>
</evidence>
<dbReference type="Pfam" id="PF01433">
    <property type="entry name" value="Peptidase_M1"/>
    <property type="match status" value="1"/>
</dbReference>
<keyword evidence="6" id="KW-0479">Metal-binding</keyword>
<gene>
    <name evidence="15" type="ORF">ANN_09866</name>
</gene>
<dbReference type="PANTHER" id="PTHR11533:SF294">
    <property type="entry name" value="THYROTROPIN-RELEASING HORMONE-DEGRADING ECTOENZYME"/>
    <property type="match status" value="1"/>
</dbReference>
<evidence type="ECO:0000256" key="6">
    <source>
        <dbReference type="ARBA" id="ARBA00022723"/>
    </source>
</evidence>
<feature type="transmembrane region" description="Helical" evidence="11">
    <location>
        <begin position="41"/>
        <end position="61"/>
    </location>
</feature>
<dbReference type="InterPro" id="IPR014782">
    <property type="entry name" value="Peptidase_M1_dom"/>
</dbReference>
<evidence type="ECO:0008006" key="17">
    <source>
        <dbReference type="Google" id="ProtNLM"/>
    </source>
</evidence>
<evidence type="ECO:0000313" key="16">
    <source>
        <dbReference type="Proteomes" id="UP001148838"/>
    </source>
</evidence>
<evidence type="ECO:0000256" key="2">
    <source>
        <dbReference type="ARBA" id="ARBA00004609"/>
    </source>
</evidence>
<reference evidence="15 16" key="1">
    <citation type="journal article" date="2022" name="Allergy">
        <title>Genome assembly and annotation of Periplaneta americana reveal a comprehensive cockroach allergen profile.</title>
        <authorList>
            <person name="Wang L."/>
            <person name="Xiong Q."/>
            <person name="Saelim N."/>
            <person name="Wang L."/>
            <person name="Nong W."/>
            <person name="Wan A.T."/>
            <person name="Shi M."/>
            <person name="Liu X."/>
            <person name="Cao Q."/>
            <person name="Hui J.H.L."/>
            <person name="Sookrung N."/>
            <person name="Leung T.F."/>
            <person name="Tungtrongchitr A."/>
            <person name="Tsui S.K.W."/>
        </authorList>
    </citation>
    <scope>NUCLEOTIDE SEQUENCE [LARGE SCALE GENOMIC DNA]</scope>
    <source>
        <strain evidence="15">PWHHKU_190912</strain>
    </source>
</reference>
<feature type="domain" description="Peptidase M1 membrane alanine aminopeptidase" evidence="12">
    <location>
        <begin position="340"/>
        <end position="565"/>
    </location>
</feature>
<dbReference type="Gene3D" id="2.60.40.1910">
    <property type="match status" value="1"/>
</dbReference>
<dbReference type="InterPro" id="IPR045357">
    <property type="entry name" value="Aminopeptidase_N-like_N"/>
</dbReference>
<evidence type="ECO:0000256" key="4">
    <source>
        <dbReference type="ARBA" id="ARBA00022622"/>
    </source>
</evidence>
<evidence type="ECO:0000256" key="3">
    <source>
        <dbReference type="ARBA" id="ARBA00010136"/>
    </source>
</evidence>
<dbReference type="SUPFAM" id="SSF63737">
    <property type="entry name" value="Leukotriene A4 hydrolase N-terminal domain"/>
    <property type="match status" value="1"/>
</dbReference>
<dbReference type="SUPFAM" id="SSF55486">
    <property type="entry name" value="Metalloproteases ('zincins'), catalytic domain"/>
    <property type="match status" value="1"/>
</dbReference>
<keyword evidence="16" id="KW-1185">Reference proteome</keyword>
<dbReference type="InterPro" id="IPR042097">
    <property type="entry name" value="Aminopeptidase_N-like_N_sf"/>
</dbReference>
<keyword evidence="7" id="KW-0378">Hydrolase</keyword>
<evidence type="ECO:0000313" key="15">
    <source>
        <dbReference type="EMBL" id="KAJ4447857.1"/>
    </source>
</evidence>
<accession>A0ABQ8TQ51</accession>
<dbReference type="Pfam" id="PF11838">
    <property type="entry name" value="ERAP1_C"/>
    <property type="match status" value="2"/>
</dbReference>
<keyword evidence="11" id="KW-0472">Membrane</keyword>
<dbReference type="InterPro" id="IPR050344">
    <property type="entry name" value="Peptidase_M1_aminopeptidases"/>
</dbReference>
<sequence>MKHKTDNIVLVTATTALQEANCVDYSTRHSRKGYFINRKSAALMAVVYIISLVVTGLLVFYCVPQSNCTTPQTEDGAPVPVNRSHHVTSVQPKIRSSNRLPNHIIPTHYRIQLVPFILEDNFTTAGEVWIDLECLEAANNVTLNINDIEVYEDAVQVTQLLQKGNLTIQVVDHLYNDVAQTYSVILGQKLIPGESYQLYIKFLGQINDLLQGFYRSSYIDPDTGQKRWLASTQFSPTDARRAFPCFDEPAFKAHFTVSLARPANMTSLSNMPINHTEPMSEIPGWMWDHYDETVPMSTYLVAFIISDLHSLDATMENLATKNNFRFTVWSRKFALPQTSYAAKIGPRILHYLETYFDIPFPLPKQDMVALPDFGFSAMENWGLITFRESALLYDETMSTEINKERVAEIVSHELAHQWFGNLVTPLWWNDLWLKEGFATFIGYQGLHHVEPTWRNKDQFIRDHLQEVFMLDALESSHPISVPVEHTDQIREIFDRVSYSKGASVIRMMNYFLGEDTFKRGLTKYLEVHKYNNARQDDLWQQLTFQAHQDGSLPSYMTVKEIMDTWTLQTGYPVVTVIRNYENHTANISQERFLLSYKDPEIMSKVTWWVPLTFTTQERPDFNATRPRLWLENVQTTMVDELPGDSSWVLFNIHETGFYRVNYDHTNWRLLTESFQNLSDVTRAQLLDDALNLALSGQLSYQIALDLTSQLITDVEYLPWSAALTALDHLDTMLALTPAYGNFKKIVLGLLDKVYTNLEFEDRPQDSHLDLLNRAKVLSWACRLDHHLCVWNAKNKYHQWMFQEMGPVASGVKETEKISPFISHSKILKCFNQIRTYVYVYRISPNQKEVVYCTAIKHGGADVWNFAWKKYLSSNVGSDREHLLEALGCTREPWLLNRYLSWITSNTSGIRKQDGPRVFVAVANNVVGHSLAFNFLRDNWDVIQNYYGVAFSSISRMVSAIATYMNTPLQLSQLEKLRDENADQLGTTTQSFQQAIEVVHANVEWMKNSYEAVNEWLEIYSKFHFQ</sequence>
<feature type="domain" description="ERAP1-like C-terminal" evidence="13">
    <location>
        <begin position="647"/>
        <end position="800"/>
    </location>
</feature>
<organism evidence="15 16">
    <name type="scientific">Periplaneta americana</name>
    <name type="common">American cockroach</name>
    <name type="synonym">Blatta americana</name>
    <dbReference type="NCBI Taxonomy" id="6978"/>
    <lineage>
        <taxon>Eukaryota</taxon>
        <taxon>Metazoa</taxon>
        <taxon>Ecdysozoa</taxon>
        <taxon>Arthropoda</taxon>
        <taxon>Hexapoda</taxon>
        <taxon>Insecta</taxon>
        <taxon>Pterygota</taxon>
        <taxon>Neoptera</taxon>
        <taxon>Polyneoptera</taxon>
        <taxon>Dictyoptera</taxon>
        <taxon>Blattodea</taxon>
        <taxon>Blattoidea</taxon>
        <taxon>Blattidae</taxon>
        <taxon>Blattinae</taxon>
        <taxon>Periplaneta</taxon>
    </lineage>
</organism>
<feature type="domain" description="ERAP1-like C-terminal" evidence="13">
    <location>
        <begin position="842"/>
        <end position="999"/>
    </location>
</feature>
<keyword evidence="5" id="KW-0645">Protease</keyword>
<dbReference type="InterPro" id="IPR001930">
    <property type="entry name" value="Peptidase_M1"/>
</dbReference>
<dbReference type="Gene3D" id="1.25.50.20">
    <property type="match status" value="1"/>
</dbReference>
<dbReference type="PRINTS" id="PR00756">
    <property type="entry name" value="ALADIPTASE"/>
</dbReference>
<evidence type="ECO:0000256" key="5">
    <source>
        <dbReference type="ARBA" id="ARBA00022670"/>
    </source>
</evidence>
<feature type="domain" description="Aminopeptidase N-like N-terminal" evidence="14">
    <location>
        <begin position="106"/>
        <end position="300"/>
    </location>
</feature>
<evidence type="ECO:0000259" key="14">
    <source>
        <dbReference type="Pfam" id="PF17900"/>
    </source>
</evidence>
<keyword evidence="4" id="KW-0325">Glycoprotein</keyword>
<name>A0ABQ8TQ51_PERAM</name>
<dbReference type="InterPro" id="IPR034016">
    <property type="entry name" value="M1_APN-typ"/>
</dbReference>
<keyword evidence="11" id="KW-1133">Transmembrane helix</keyword>
<comment type="subcellular location">
    <subcellularLocation>
        <location evidence="2">Cell membrane</location>
        <topology evidence="2">Lipid-anchor</topology>
        <topology evidence="2">GPI-anchor</topology>
    </subcellularLocation>
</comment>
<evidence type="ECO:0000256" key="11">
    <source>
        <dbReference type="SAM" id="Phobius"/>
    </source>
</evidence>
<dbReference type="InterPro" id="IPR027268">
    <property type="entry name" value="Peptidase_M4/M1_CTD_sf"/>
</dbReference>
<dbReference type="Gene3D" id="1.10.390.10">
    <property type="entry name" value="Neutral Protease Domain 2"/>
    <property type="match status" value="1"/>
</dbReference>
<protein>
    <recommendedName>
        <fullName evidence="17">Aminopeptidase</fullName>
    </recommendedName>
</protein>
<evidence type="ECO:0000256" key="10">
    <source>
        <dbReference type="ARBA" id="ARBA00023288"/>
    </source>
</evidence>